<evidence type="ECO:0000256" key="1">
    <source>
        <dbReference type="ARBA" id="ARBA00022676"/>
    </source>
</evidence>
<dbReference type="EC" id="2.4.1.-" evidence="4"/>
<keyword evidence="5" id="KW-1185">Reference proteome</keyword>
<comment type="caution">
    <text evidence="4">The sequence shown here is derived from an EMBL/GenBank/DDBJ whole genome shotgun (WGS) entry which is preliminary data.</text>
</comment>
<dbReference type="PANTHER" id="PTHR22916:SF51">
    <property type="entry name" value="GLYCOSYLTRANSFERASE EPSH-RELATED"/>
    <property type="match status" value="1"/>
</dbReference>
<keyword evidence="2 4" id="KW-0808">Transferase</keyword>
<reference evidence="4 5" key="1">
    <citation type="submission" date="2016-04" db="EMBL/GenBank/DDBJ databases">
        <title>ATOL: Assembling a taxonomically balanced genome-scale reconstruction of the evolutionary history of the Enterobacteriaceae.</title>
        <authorList>
            <person name="Plunkett G.III."/>
            <person name="Neeno-Eckwall E.C."/>
            <person name="Glasner J.D."/>
            <person name="Perna N.T."/>
        </authorList>
    </citation>
    <scope>NUCLEOTIDE SEQUENCE [LARGE SCALE GENOMIC DNA]</scope>
    <source>
        <strain evidence="4 5">ATCC 19692</strain>
    </source>
</reference>
<name>A0A198G6Z7_9GAMM</name>
<evidence type="ECO:0000313" key="4">
    <source>
        <dbReference type="EMBL" id="OAT33157.1"/>
    </source>
</evidence>
<dbReference type="OrthoDB" id="6813549at2"/>
<gene>
    <name evidence="4" type="ORF">M983_1255</name>
</gene>
<protein>
    <submittedName>
        <fullName evidence="4">Glycosyltransferase</fullName>
        <ecNumber evidence="4">2.4.1.-</ecNumber>
    </submittedName>
</protein>
<accession>A0A198G6Z7</accession>
<dbReference type="AlphaFoldDB" id="A0A198G6Z7"/>
<dbReference type="SUPFAM" id="SSF53448">
    <property type="entry name" value="Nucleotide-diphospho-sugar transferases"/>
    <property type="match status" value="1"/>
</dbReference>
<feature type="domain" description="Glycosyltransferase 2-like" evidence="3">
    <location>
        <begin position="9"/>
        <end position="133"/>
    </location>
</feature>
<dbReference type="Gene3D" id="3.90.550.10">
    <property type="entry name" value="Spore Coat Polysaccharide Biosynthesis Protein SpsA, Chain A"/>
    <property type="match status" value="1"/>
</dbReference>
<keyword evidence="1 4" id="KW-0328">Glycosyltransferase</keyword>
<dbReference type="NCBIfam" id="NF007482">
    <property type="entry name" value="PRK10073.1"/>
    <property type="match status" value="1"/>
</dbReference>
<dbReference type="PATRIC" id="fig|1354337.4.peg.1277"/>
<evidence type="ECO:0000256" key="2">
    <source>
        <dbReference type="ARBA" id="ARBA00022679"/>
    </source>
</evidence>
<sequence>MSSFTPKLSIVVAVYNGDKFLSQFFNCLASQKLESWELILVDDGSSDNSLNILYQWEHKFPDVTIVSQENQGVSVARNVGFKIAKGKYVAFPDIDDVIYPKMYPRLLEIAQKSHLDVATCNGRYIYDDGRPSRAIFPTHRLHSTNVLTGPEWLNIALESKKFLHVTWLNIYRREFLLSHNYYFEPGLHHQDIPWTTEVLLTAKRVQYIDECYYDYFIHSGSVSHVTPDDRIHVRTIHNYMRILEMLDSINQKHKKVAKNINACHWQIAKEGLGIIHSIDSIQSNDIKKKIINEFFDRGIWSLIWQNAKNIKLRWRLGRRYFRLKKILNTE</sequence>
<dbReference type="PANTHER" id="PTHR22916">
    <property type="entry name" value="GLYCOSYLTRANSFERASE"/>
    <property type="match status" value="1"/>
</dbReference>
<dbReference type="Proteomes" id="UP000094023">
    <property type="component" value="Unassembled WGS sequence"/>
</dbReference>
<dbReference type="Pfam" id="PF00535">
    <property type="entry name" value="Glycos_transf_2"/>
    <property type="match status" value="1"/>
</dbReference>
<dbReference type="CDD" id="cd00761">
    <property type="entry name" value="Glyco_tranf_GTA_type"/>
    <property type="match status" value="1"/>
</dbReference>
<dbReference type="EMBL" id="LXEN01000053">
    <property type="protein sequence ID" value="OAT33157.1"/>
    <property type="molecule type" value="Genomic_DNA"/>
</dbReference>
<dbReference type="RefSeq" id="WP_066748756.1">
    <property type="nucleotide sequence ID" value="NZ_LXEN01000053.1"/>
</dbReference>
<proteinExistence type="predicted"/>
<organism evidence="4 5">
    <name type="scientific">Proteus myxofaciens ATCC 19692</name>
    <dbReference type="NCBI Taxonomy" id="1354337"/>
    <lineage>
        <taxon>Bacteria</taxon>
        <taxon>Pseudomonadati</taxon>
        <taxon>Pseudomonadota</taxon>
        <taxon>Gammaproteobacteria</taxon>
        <taxon>Enterobacterales</taxon>
        <taxon>Morganellaceae</taxon>
        <taxon>Proteus</taxon>
    </lineage>
</organism>
<dbReference type="STRING" id="1354337.M983_1255"/>
<evidence type="ECO:0000259" key="3">
    <source>
        <dbReference type="Pfam" id="PF00535"/>
    </source>
</evidence>
<evidence type="ECO:0000313" key="5">
    <source>
        <dbReference type="Proteomes" id="UP000094023"/>
    </source>
</evidence>
<dbReference type="InterPro" id="IPR029044">
    <property type="entry name" value="Nucleotide-diphossugar_trans"/>
</dbReference>
<dbReference type="GO" id="GO:0016758">
    <property type="term" value="F:hexosyltransferase activity"/>
    <property type="evidence" value="ECO:0007669"/>
    <property type="project" value="UniProtKB-ARBA"/>
</dbReference>
<dbReference type="InterPro" id="IPR001173">
    <property type="entry name" value="Glyco_trans_2-like"/>
</dbReference>